<feature type="compositionally biased region" description="Basic residues" evidence="6">
    <location>
        <begin position="975"/>
        <end position="984"/>
    </location>
</feature>
<feature type="compositionally biased region" description="Basic and acidic residues" evidence="6">
    <location>
        <begin position="98"/>
        <end position="112"/>
    </location>
</feature>
<comment type="caution">
    <text evidence="9">The sequence shown here is derived from an EMBL/GenBank/DDBJ whole genome shotgun (WGS) entry which is preliminary data.</text>
</comment>
<name>A0ABR2YDI0_9CHLO</name>
<evidence type="ECO:0000313" key="9">
    <source>
        <dbReference type="EMBL" id="KAK9902868.1"/>
    </source>
</evidence>
<dbReference type="PANTHER" id="PTHR14428">
    <property type="entry name" value="NUCLEOLAR COMPLEX PROTEIN 3"/>
    <property type="match status" value="1"/>
</dbReference>
<evidence type="ECO:0000313" key="10">
    <source>
        <dbReference type="Proteomes" id="UP001491310"/>
    </source>
</evidence>
<dbReference type="EMBL" id="JALJOT010000015">
    <property type="protein sequence ID" value="KAK9902868.1"/>
    <property type="molecule type" value="Genomic_DNA"/>
</dbReference>
<gene>
    <name evidence="9" type="ORF">WJX75_009131</name>
</gene>
<evidence type="ECO:0000259" key="7">
    <source>
        <dbReference type="Pfam" id="PF03914"/>
    </source>
</evidence>
<protein>
    <recommendedName>
        <fullName evidence="11">Nucleolar complex-associated protein 3 N-terminal domain-containing protein</fullName>
    </recommendedName>
</protein>
<evidence type="ECO:0000256" key="5">
    <source>
        <dbReference type="SAM" id="Coils"/>
    </source>
</evidence>
<dbReference type="Proteomes" id="UP001491310">
    <property type="component" value="Unassembled WGS sequence"/>
</dbReference>
<feature type="compositionally biased region" description="Acidic residues" evidence="6">
    <location>
        <begin position="196"/>
        <end position="210"/>
    </location>
</feature>
<evidence type="ECO:0008006" key="11">
    <source>
        <dbReference type="Google" id="ProtNLM"/>
    </source>
</evidence>
<keyword evidence="10" id="KW-1185">Reference proteome</keyword>
<comment type="subcellular location">
    <subcellularLocation>
        <location evidence="1">Nucleus</location>
        <location evidence="1">Nucleolus</location>
    </subcellularLocation>
</comment>
<accession>A0ABR2YDI0</accession>
<evidence type="ECO:0000256" key="6">
    <source>
        <dbReference type="SAM" id="MobiDB-lite"/>
    </source>
</evidence>
<evidence type="ECO:0000256" key="4">
    <source>
        <dbReference type="ARBA" id="ARBA00023242"/>
    </source>
</evidence>
<evidence type="ECO:0000256" key="2">
    <source>
        <dbReference type="ARBA" id="ARBA00007797"/>
    </source>
</evidence>
<feature type="compositionally biased region" description="Basic residues" evidence="6">
    <location>
        <begin position="480"/>
        <end position="491"/>
    </location>
</feature>
<dbReference type="InterPro" id="IPR005612">
    <property type="entry name" value="CCAAT-binding_factor"/>
</dbReference>
<feature type="region of interest" description="Disordered" evidence="6">
    <location>
        <begin position="651"/>
        <end position="698"/>
    </location>
</feature>
<feature type="region of interest" description="Disordered" evidence="6">
    <location>
        <begin position="472"/>
        <end position="497"/>
    </location>
</feature>
<comment type="similarity">
    <text evidence="2">Belongs to the CBF/MAK21 family.</text>
</comment>
<feature type="region of interest" description="Disordered" evidence="6">
    <location>
        <begin position="1"/>
        <end position="211"/>
    </location>
</feature>
<dbReference type="Pfam" id="PF07540">
    <property type="entry name" value="NOC3p"/>
    <property type="match status" value="1"/>
</dbReference>
<keyword evidence="3 5" id="KW-0175">Coiled coil</keyword>
<evidence type="ECO:0000259" key="8">
    <source>
        <dbReference type="Pfam" id="PF07540"/>
    </source>
</evidence>
<feature type="compositionally biased region" description="Basic and acidic residues" evidence="6">
    <location>
        <begin position="63"/>
        <end position="83"/>
    </location>
</feature>
<keyword evidence="4" id="KW-0539">Nucleus</keyword>
<evidence type="ECO:0000256" key="1">
    <source>
        <dbReference type="ARBA" id="ARBA00004604"/>
    </source>
</evidence>
<dbReference type="PANTHER" id="PTHR14428:SF5">
    <property type="entry name" value="NUCLEOLAR COMPLEX PROTEIN 3 HOMOLOG"/>
    <property type="match status" value="1"/>
</dbReference>
<sequence length="984" mass="105187">MGKKRPRVSSGGKPAKAPPKKPKKVNEAPLPDEPDESDPEVSEEDVQFVDEYSKRLGFLTSLNKEKLDKALQKPKEKKVKEPPPKAAAEAEEAEEYEQVPRGKLNEKEREGPRAAPLPLKVGGQLVYPDAKQDTAPRPTPVPQVAGITIEEEEEEAGSPMVSDDDSGDDDSADEGESDADSILVTDEDKEGPSYEAGDDVGEPGEGDDSDLDHLTAARAHTTRQPALRNELQEYQRTEERREELKQQIALLATRLLQDPEQHVRDLTVLLQLARDRDELVARLAMLSLAAVFRDILPGYRVRLPTEKELAVAVSKEVKKLREYESALLRAYQAYLKALLEACNAAERRPRQNGAAAPVAFPAAPSLATPRVAVRCLAMLLTSLPHFNHANDVLQAVVPRMGHRDEAIAAECCGAVCRLLVSDAAGDGSVARDAVQLVADLVKLRRCVVRPGVVRVLLSLQLSSAVAADVKSGDQREYRSRKTRKKEKRARKGRGEDEVSAAFKEAELSADAAQRRRTQSETLEALFEIFFRALKHCTASGLAAASHAGPPMSEARAAKKFPLLAPSLAGLSRFAHLISVEYFSDLLAVMVQVAAAPGLPMRTRLLVLLTASDILKGQGDALNVDRHDLYQALYSTLAAAPLGDLEPLRRRLGDSASEPDQATVSGGETCNGPRGGAAAAGPGSQNRQRGRNAAPDASPEELPLEVLLVRTANQMLVEQSRALDAGRAAAFALRVAATAHFMDTGGALGLLAVLERMLRQNPRLRGMLDMEPGGPAPQVPRTADPHNLAEAARTALGSQFWQLRALSQHHTSLTVRQSAVAVAAMPADGGASGHHIGLFARPDGPPGVAAAHSRAAVPAMGNPALQDSEVSRLQGLLDTYYGKALAVGENEGRQQECTKLAVQIVDAFHALLPARSAEKRAAAAAAAAAAASRTASHMRPKQGAGRKDARKGKAAGAGKTGSDAAGKHTMGQVHVAAKKKHKNGK</sequence>
<feature type="region of interest" description="Disordered" evidence="6">
    <location>
        <begin position="930"/>
        <end position="984"/>
    </location>
</feature>
<reference evidence="9 10" key="1">
    <citation type="journal article" date="2024" name="Nat. Commun.">
        <title>Phylogenomics reveals the evolutionary origins of lichenization in chlorophyte algae.</title>
        <authorList>
            <person name="Puginier C."/>
            <person name="Libourel C."/>
            <person name="Otte J."/>
            <person name="Skaloud P."/>
            <person name="Haon M."/>
            <person name="Grisel S."/>
            <person name="Petersen M."/>
            <person name="Berrin J.G."/>
            <person name="Delaux P.M."/>
            <person name="Dal Grande F."/>
            <person name="Keller J."/>
        </authorList>
    </citation>
    <scope>NUCLEOTIDE SEQUENCE [LARGE SCALE GENOMIC DNA]</scope>
    <source>
        <strain evidence="9 10">SAG 216-7</strain>
    </source>
</reference>
<evidence type="ECO:0000256" key="3">
    <source>
        <dbReference type="ARBA" id="ARBA00023054"/>
    </source>
</evidence>
<feature type="compositionally biased region" description="Acidic residues" evidence="6">
    <location>
        <begin position="30"/>
        <end position="48"/>
    </location>
</feature>
<organism evidence="9 10">
    <name type="scientific">Coccomyxa subellipsoidea</name>
    <dbReference type="NCBI Taxonomy" id="248742"/>
    <lineage>
        <taxon>Eukaryota</taxon>
        <taxon>Viridiplantae</taxon>
        <taxon>Chlorophyta</taxon>
        <taxon>core chlorophytes</taxon>
        <taxon>Trebouxiophyceae</taxon>
        <taxon>Trebouxiophyceae incertae sedis</taxon>
        <taxon>Coccomyxaceae</taxon>
        <taxon>Coccomyxa</taxon>
    </lineage>
</organism>
<dbReference type="InterPro" id="IPR016903">
    <property type="entry name" value="Nucleolar_cplx-assoc_3"/>
</dbReference>
<dbReference type="InterPro" id="IPR016024">
    <property type="entry name" value="ARM-type_fold"/>
</dbReference>
<dbReference type="InterPro" id="IPR011501">
    <property type="entry name" value="Noc3_N"/>
</dbReference>
<feature type="compositionally biased region" description="Low complexity" evidence="6">
    <location>
        <begin position="953"/>
        <end position="963"/>
    </location>
</feature>
<feature type="coiled-coil region" evidence="5">
    <location>
        <begin position="227"/>
        <end position="254"/>
    </location>
</feature>
<feature type="compositionally biased region" description="Polar residues" evidence="6">
    <location>
        <begin position="657"/>
        <end position="667"/>
    </location>
</feature>
<feature type="domain" description="Nucleolar complex-associated protein 3 N-terminal" evidence="8">
    <location>
        <begin position="244"/>
        <end position="334"/>
    </location>
</feature>
<dbReference type="SUPFAM" id="SSF48371">
    <property type="entry name" value="ARM repeat"/>
    <property type="match status" value="1"/>
</dbReference>
<feature type="domain" description="CCAAT-binding factor" evidence="7">
    <location>
        <begin position="604"/>
        <end position="809"/>
    </location>
</feature>
<proteinExistence type="inferred from homology"/>
<feature type="compositionally biased region" description="Acidic residues" evidence="6">
    <location>
        <begin position="149"/>
        <end position="189"/>
    </location>
</feature>
<dbReference type="Pfam" id="PF03914">
    <property type="entry name" value="CBF"/>
    <property type="match status" value="1"/>
</dbReference>